<dbReference type="InterPro" id="IPR036236">
    <property type="entry name" value="Znf_C2H2_sf"/>
</dbReference>
<dbReference type="InterPro" id="IPR050589">
    <property type="entry name" value="Ikaros_C2H2-ZF"/>
</dbReference>
<keyword evidence="5" id="KW-0862">Zinc</keyword>
<evidence type="ECO:0000259" key="10">
    <source>
        <dbReference type="PROSITE" id="PS50157"/>
    </source>
</evidence>
<dbReference type="PROSITE" id="PS50157">
    <property type="entry name" value="ZINC_FINGER_C2H2_2"/>
    <property type="match status" value="4"/>
</dbReference>
<evidence type="ECO:0000256" key="2">
    <source>
        <dbReference type="ARBA" id="ARBA00022723"/>
    </source>
</evidence>
<dbReference type="PANTHER" id="PTHR24404">
    <property type="entry name" value="ZINC FINGER PROTEIN"/>
    <property type="match status" value="1"/>
</dbReference>
<dbReference type="GO" id="GO:0003700">
    <property type="term" value="F:DNA-binding transcription factor activity"/>
    <property type="evidence" value="ECO:0007669"/>
    <property type="project" value="TreeGrafter"/>
</dbReference>
<dbReference type="FunFam" id="3.30.160.60:FF:003608">
    <property type="entry name" value="Zinc finger and BTB domain-containing 32"/>
    <property type="match status" value="1"/>
</dbReference>
<gene>
    <name evidence="11" type="ORF">BPAG_LOCUS9615</name>
</gene>
<dbReference type="SUPFAM" id="SSF57667">
    <property type="entry name" value="beta-beta-alpha zinc fingers"/>
    <property type="match status" value="2"/>
</dbReference>
<dbReference type="STRING" id="6280.A0A0N4TMH9"/>
<dbReference type="GO" id="GO:0005634">
    <property type="term" value="C:nucleus"/>
    <property type="evidence" value="ECO:0007669"/>
    <property type="project" value="UniProtKB-SubCell"/>
</dbReference>
<evidence type="ECO:0000313" key="11">
    <source>
        <dbReference type="EMBL" id="VDN90801.1"/>
    </source>
</evidence>
<evidence type="ECO:0000313" key="12">
    <source>
        <dbReference type="Proteomes" id="UP000278627"/>
    </source>
</evidence>
<evidence type="ECO:0000256" key="4">
    <source>
        <dbReference type="ARBA" id="ARBA00022771"/>
    </source>
</evidence>
<keyword evidence="2" id="KW-0479">Metal-binding</keyword>
<feature type="compositionally biased region" description="Polar residues" evidence="9">
    <location>
        <begin position="100"/>
        <end position="111"/>
    </location>
</feature>
<comment type="subcellular location">
    <subcellularLocation>
        <location evidence="1">Nucleus</location>
    </subcellularLocation>
</comment>
<evidence type="ECO:0000256" key="1">
    <source>
        <dbReference type="ARBA" id="ARBA00004123"/>
    </source>
</evidence>
<proteinExistence type="predicted"/>
<evidence type="ECO:0000256" key="7">
    <source>
        <dbReference type="ARBA" id="ARBA00023242"/>
    </source>
</evidence>
<protein>
    <submittedName>
        <fullName evidence="13">Zinc finger protein</fullName>
    </submittedName>
</protein>
<accession>A0A0N4TMH9</accession>
<evidence type="ECO:0000256" key="3">
    <source>
        <dbReference type="ARBA" id="ARBA00022737"/>
    </source>
</evidence>
<reference evidence="13" key="1">
    <citation type="submission" date="2017-02" db="UniProtKB">
        <authorList>
            <consortium name="WormBaseParasite"/>
        </authorList>
    </citation>
    <scope>IDENTIFICATION</scope>
</reference>
<organism evidence="13">
    <name type="scientific">Brugia pahangi</name>
    <name type="common">Filarial nematode worm</name>
    <dbReference type="NCBI Taxonomy" id="6280"/>
    <lineage>
        <taxon>Eukaryota</taxon>
        <taxon>Metazoa</taxon>
        <taxon>Ecdysozoa</taxon>
        <taxon>Nematoda</taxon>
        <taxon>Chromadorea</taxon>
        <taxon>Rhabditida</taxon>
        <taxon>Spirurina</taxon>
        <taxon>Spiruromorpha</taxon>
        <taxon>Filarioidea</taxon>
        <taxon>Onchocercidae</taxon>
        <taxon>Brugia</taxon>
    </lineage>
</organism>
<reference evidence="11 12" key="2">
    <citation type="submission" date="2018-11" db="EMBL/GenBank/DDBJ databases">
        <authorList>
            <consortium name="Pathogen Informatics"/>
        </authorList>
    </citation>
    <scope>NUCLEOTIDE SEQUENCE [LARGE SCALE GENOMIC DNA]</scope>
</reference>
<dbReference type="Pfam" id="PF00096">
    <property type="entry name" value="zf-C2H2"/>
    <property type="match status" value="2"/>
</dbReference>
<feature type="domain" description="C2H2-type" evidence="10">
    <location>
        <begin position="516"/>
        <end position="543"/>
    </location>
</feature>
<evidence type="ECO:0000313" key="13">
    <source>
        <dbReference type="WBParaSite" id="BPAG_0000965301-mRNA-1"/>
    </source>
</evidence>
<name>A0A0N4TMH9_BRUPA</name>
<dbReference type="Proteomes" id="UP000278627">
    <property type="component" value="Unassembled WGS sequence"/>
</dbReference>
<evidence type="ECO:0000256" key="8">
    <source>
        <dbReference type="PROSITE-ProRule" id="PRU00042"/>
    </source>
</evidence>
<keyword evidence="4 8" id="KW-0863">Zinc-finger</keyword>
<feature type="compositionally biased region" description="Low complexity" evidence="9">
    <location>
        <begin position="494"/>
        <end position="504"/>
    </location>
</feature>
<dbReference type="InterPro" id="IPR013087">
    <property type="entry name" value="Znf_C2H2_type"/>
</dbReference>
<sequence length="570" mass="64628">MTMEDMNACTQCGFMTNNFADFKEHIEQHENERHLTTTNTSRQQLHHEALEFTGYEDWQCEDSIEEINEGATLHMISILCDCALVMRIGQPEWNEDLDELSSTPNLSSPEQFSPAAASSPPISGNNGTSKANTNSSSNSKTVHVCPHCNFETCMSQHMKSHLDAHERHQGQMYQCDICHMQFSQKANMHRHRMRHTGVKPYQCRYCLKKFFRKDQMQEHSMTHIKTGADFDCPVALCDKQFSQHSSLRTHLDEAHSIAPSTPASCKRCSLLFANSRRLLLHYQTKHDEGDSSSIDEMSLSAEIIGGVKIFNRSRFREVCDMYAKIWEKKISTFKFCNLNCALFSIFRVRRLGLGGYESIYQHIDHKCSFAFQTSNIVVTSPVKSISENSVKDIYALASPVSKKQRRTNAQTIVAAIQEQLKFIKQESMKPSINEDMSRCMDYEQTGYGMMTNEEWLLSLSHINTPTLITPETALQQLWTRTSNAGSENTEDQSHSPSVDSGSSSATDGEGGDKEQQECMHCGMIFMDQTLYLLHKGLHSDSDPWKCNLCGHGCGDKYMFTTHVISSDHSC</sequence>
<dbReference type="GO" id="GO:0006357">
    <property type="term" value="P:regulation of transcription by RNA polymerase II"/>
    <property type="evidence" value="ECO:0007669"/>
    <property type="project" value="TreeGrafter"/>
</dbReference>
<feature type="domain" description="C2H2-type" evidence="10">
    <location>
        <begin position="173"/>
        <end position="200"/>
    </location>
</feature>
<keyword evidence="12" id="KW-1185">Reference proteome</keyword>
<dbReference type="FunFam" id="3.30.160.60:FF:001669">
    <property type="entry name" value="Uncharacterized protein, isoform B"/>
    <property type="match status" value="1"/>
</dbReference>
<evidence type="ECO:0000256" key="5">
    <source>
        <dbReference type="ARBA" id="ARBA00022833"/>
    </source>
</evidence>
<feature type="compositionally biased region" description="Low complexity" evidence="9">
    <location>
        <begin position="113"/>
        <end position="138"/>
    </location>
</feature>
<dbReference type="GO" id="GO:0000978">
    <property type="term" value="F:RNA polymerase II cis-regulatory region sequence-specific DNA binding"/>
    <property type="evidence" value="ECO:0007669"/>
    <property type="project" value="TreeGrafter"/>
</dbReference>
<dbReference type="WBParaSite" id="BPAG_0000965301-mRNA-1">
    <property type="protein sequence ID" value="BPAG_0000965301-mRNA-1"/>
    <property type="gene ID" value="BPAG_0000965301"/>
</dbReference>
<dbReference type="PROSITE" id="PS00028">
    <property type="entry name" value="ZINC_FINGER_C2H2_1"/>
    <property type="match status" value="5"/>
</dbReference>
<dbReference type="EMBL" id="UZAD01013161">
    <property type="protein sequence ID" value="VDN90801.1"/>
    <property type="molecule type" value="Genomic_DNA"/>
</dbReference>
<dbReference type="Gene3D" id="3.30.160.60">
    <property type="entry name" value="Classic Zinc Finger"/>
    <property type="match status" value="4"/>
</dbReference>
<dbReference type="GO" id="GO:0008270">
    <property type="term" value="F:zinc ion binding"/>
    <property type="evidence" value="ECO:0007669"/>
    <property type="project" value="UniProtKB-KW"/>
</dbReference>
<evidence type="ECO:0000256" key="6">
    <source>
        <dbReference type="ARBA" id="ARBA00023125"/>
    </source>
</evidence>
<dbReference type="SMART" id="SM00355">
    <property type="entry name" value="ZnF_C2H2"/>
    <property type="match status" value="8"/>
</dbReference>
<dbReference type="AlphaFoldDB" id="A0A0N4TMH9"/>
<feature type="region of interest" description="Disordered" evidence="9">
    <location>
        <begin position="482"/>
        <end position="514"/>
    </location>
</feature>
<feature type="domain" description="C2H2-type" evidence="10">
    <location>
        <begin position="230"/>
        <end position="256"/>
    </location>
</feature>
<keyword evidence="7" id="KW-0539">Nucleus</keyword>
<keyword evidence="3" id="KW-0677">Repeat</keyword>
<keyword evidence="6" id="KW-0238">DNA-binding</keyword>
<feature type="domain" description="C2H2-type" evidence="10">
    <location>
        <begin position="201"/>
        <end position="223"/>
    </location>
</feature>
<feature type="region of interest" description="Disordered" evidence="9">
    <location>
        <begin position="96"/>
        <end position="138"/>
    </location>
</feature>
<evidence type="ECO:0000256" key="9">
    <source>
        <dbReference type="SAM" id="MobiDB-lite"/>
    </source>
</evidence>
<dbReference type="PANTHER" id="PTHR24404:SF78">
    <property type="entry name" value="ZINC FINGER PROTEIN ZTF-16"/>
    <property type="match status" value="1"/>
</dbReference>